<dbReference type="InterPro" id="IPR012340">
    <property type="entry name" value="NA-bd_OB-fold"/>
</dbReference>
<dbReference type="PANTHER" id="PTHR45997">
    <property type="entry name" value="DNA LIGASE 4"/>
    <property type="match status" value="1"/>
</dbReference>
<dbReference type="InterPro" id="IPR001357">
    <property type="entry name" value="BRCT_dom"/>
</dbReference>
<keyword evidence="3" id="KW-0732">Signal</keyword>
<protein>
    <recommendedName>
        <fullName evidence="4">BRCT domain-containing protein</fullName>
    </recommendedName>
</protein>
<evidence type="ECO:0000259" key="4">
    <source>
        <dbReference type="PROSITE" id="PS50172"/>
    </source>
</evidence>
<dbReference type="Proteomes" id="UP000317494">
    <property type="component" value="Unassembled WGS sequence"/>
</dbReference>
<dbReference type="SUPFAM" id="SSF52113">
    <property type="entry name" value="BRCT domain"/>
    <property type="match status" value="2"/>
</dbReference>
<proteinExistence type="predicted"/>
<accession>A0A507DAE0</accession>
<feature type="domain" description="BRCT" evidence="4">
    <location>
        <begin position="432"/>
        <end position="526"/>
    </location>
</feature>
<dbReference type="Gene3D" id="2.40.50.140">
    <property type="entry name" value="Nucleic acid-binding proteins"/>
    <property type="match status" value="1"/>
</dbReference>
<evidence type="ECO:0000256" key="2">
    <source>
        <dbReference type="SAM" id="MobiDB-lite"/>
    </source>
</evidence>
<feature type="domain" description="BRCT" evidence="4">
    <location>
        <begin position="660"/>
        <end position="726"/>
    </location>
</feature>
<dbReference type="Gene3D" id="3.40.50.10190">
    <property type="entry name" value="BRCT domain"/>
    <property type="match status" value="2"/>
</dbReference>
<dbReference type="GO" id="GO:0003910">
    <property type="term" value="F:DNA ligase (ATP) activity"/>
    <property type="evidence" value="ECO:0007669"/>
    <property type="project" value="InterPro"/>
</dbReference>
<name>A0A507DAE0_9FUNG</name>
<evidence type="ECO:0000313" key="5">
    <source>
        <dbReference type="EMBL" id="TPX47778.1"/>
    </source>
</evidence>
<dbReference type="Pfam" id="PF11411">
    <property type="entry name" value="DNA_ligase_IV"/>
    <property type="match status" value="1"/>
</dbReference>
<dbReference type="EMBL" id="QEAN01000110">
    <property type="protein sequence ID" value="TPX47778.1"/>
    <property type="molecule type" value="Genomic_DNA"/>
</dbReference>
<evidence type="ECO:0000256" key="3">
    <source>
        <dbReference type="SAM" id="SignalP"/>
    </source>
</evidence>
<evidence type="ECO:0000313" key="6">
    <source>
        <dbReference type="Proteomes" id="UP000317494"/>
    </source>
</evidence>
<dbReference type="VEuPathDB" id="FungiDB:SeMB42_g03202"/>
<keyword evidence="1" id="KW-0233">DNA recombination</keyword>
<sequence length="747" mass="84574">MATTTSCSIKAAAVLCLFWTVFLSASAAGNSEVPNLNEDELAQQAAFKHVGTFGDSAALETDPALRRRFQSYVKRMTRKFQAIYANLEPTLSEGIYPEDEDFMNLRDLRILVTTEKLPWDLISLTYAGVWKVEYNEYFGLFHDCVNLFDKHMVNVESKLAEIWENLDTRVRQGEYLKNDPHMEIMQRIIRNEEYIWDALPENWTPPPYSNSEPPSFIPYCFRCNNGHTLINTHKYLHRNRPNPPLPPSPMDSAPHGNPSLAWYNQADPSHNDHSEDVTSQNLQLGWDKNTPMKRKADEGGTNIPGWPEQESKDSLGGLKIREKLAYEQPSYIRDAPENCLVITVKASQITRSDKYHIGLSLQFPRMVAIRDDKPQCDALTCTQVYEKFRERNGYMQARHAKRTPTREKATRNIRRATLNPIWKPIDASAIPKRNDLFGGKEFQVIVDGGKEPGWKQEVEAKILAHGGKPVFAAVHGKTFAIVSDKYHRLVASRMTIPGFPIDVITSRWIDDCIEKNHIVAFKPVHLLYQSPTTKATMRKLCDKFGDSYTEAVTVDSLRDVFQGMSGLYKQATQDTPATRPADGGPSRMRTLVLETEERYCATVTTRANFMRRVVAYIDTRRMLSITRDMFAQTLPQGCALHESDAEAAATAAAAPPLGFVADYITCSGGAVSAAISPHVTHIVVDHSRGARRCMRRAEEISDVLAHYLLRLSPRPHVVYDTWVTESWHNAPSLMDENAHRPPRRARV</sequence>
<dbReference type="GO" id="GO:0006297">
    <property type="term" value="P:nucleotide-excision repair, DNA gap filling"/>
    <property type="evidence" value="ECO:0007669"/>
    <property type="project" value="TreeGrafter"/>
</dbReference>
<dbReference type="GO" id="GO:0006310">
    <property type="term" value="P:DNA recombination"/>
    <property type="evidence" value="ECO:0007669"/>
    <property type="project" value="UniProtKB-KW"/>
</dbReference>
<dbReference type="InterPro" id="IPR029710">
    <property type="entry name" value="LIG4"/>
</dbReference>
<keyword evidence="6" id="KW-1185">Reference proteome</keyword>
<dbReference type="PANTHER" id="PTHR45997:SF1">
    <property type="entry name" value="DNA LIGASE 4"/>
    <property type="match status" value="1"/>
</dbReference>
<dbReference type="GO" id="GO:0005958">
    <property type="term" value="C:DNA-dependent protein kinase-DNA ligase 4 complex"/>
    <property type="evidence" value="ECO:0007669"/>
    <property type="project" value="TreeGrafter"/>
</dbReference>
<dbReference type="AlphaFoldDB" id="A0A507DAE0"/>
<feature type="region of interest" description="Disordered" evidence="2">
    <location>
        <begin position="236"/>
        <end position="313"/>
    </location>
</feature>
<evidence type="ECO:0000256" key="1">
    <source>
        <dbReference type="ARBA" id="ARBA00023172"/>
    </source>
</evidence>
<dbReference type="GO" id="GO:0003677">
    <property type="term" value="F:DNA binding"/>
    <property type="evidence" value="ECO:0007669"/>
    <property type="project" value="InterPro"/>
</dbReference>
<organism evidence="5 6">
    <name type="scientific">Synchytrium endobioticum</name>
    <dbReference type="NCBI Taxonomy" id="286115"/>
    <lineage>
        <taxon>Eukaryota</taxon>
        <taxon>Fungi</taxon>
        <taxon>Fungi incertae sedis</taxon>
        <taxon>Chytridiomycota</taxon>
        <taxon>Chytridiomycota incertae sedis</taxon>
        <taxon>Chytridiomycetes</taxon>
        <taxon>Synchytriales</taxon>
        <taxon>Synchytriaceae</taxon>
        <taxon>Synchytrium</taxon>
    </lineage>
</organism>
<dbReference type="STRING" id="286115.A0A507DAE0"/>
<feature type="signal peptide" evidence="3">
    <location>
        <begin position="1"/>
        <end position="27"/>
    </location>
</feature>
<dbReference type="SUPFAM" id="SSF50249">
    <property type="entry name" value="Nucleic acid-binding proteins"/>
    <property type="match status" value="1"/>
</dbReference>
<comment type="caution">
    <text evidence="5">The sequence shown here is derived from an EMBL/GenBank/DDBJ whole genome shotgun (WGS) entry which is preliminary data.</text>
</comment>
<reference evidence="5 6" key="1">
    <citation type="journal article" date="2019" name="Sci. Rep.">
        <title>Comparative genomics of chytrid fungi reveal insights into the obligate biotrophic and pathogenic lifestyle of Synchytrium endobioticum.</title>
        <authorList>
            <person name="van de Vossenberg B.T.L.H."/>
            <person name="Warris S."/>
            <person name="Nguyen H.D.T."/>
            <person name="van Gent-Pelzer M.P.E."/>
            <person name="Joly D.L."/>
            <person name="van de Geest H.C."/>
            <person name="Bonants P.J.M."/>
            <person name="Smith D.S."/>
            <person name="Levesque C.A."/>
            <person name="van der Lee T.A.J."/>
        </authorList>
    </citation>
    <scope>NUCLEOTIDE SEQUENCE [LARGE SCALE GENOMIC DNA]</scope>
    <source>
        <strain evidence="5 6">MB42</strain>
    </source>
</reference>
<dbReference type="GO" id="GO:0005524">
    <property type="term" value="F:ATP binding"/>
    <property type="evidence" value="ECO:0007669"/>
    <property type="project" value="InterPro"/>
</dbReference>
<dbReference type="PROSITE" id="PS50172">
    <property type="entry name" value="BRCT"/>
    <property type="match status" value="2"/>
</dbReference>
<dbReference type="GO" id="GO:0032807">
    <property type="term" value="C:DNA ligase IV complex"/>
    <property type="evidence" value="ECO:0007669"/>
    <property type="project" value="TreeGrafter"/>
</dbReference>
<feature type="chain" id="PRO_5021464205" description="BRCT domain-containing protein" evidence="3">
    <location>
        <begin position="28"/>
        <end position="747"/>
    </location>
</feature>
<dbReference type="InterPro" id="IPR036420">
    <property type="entry name" value="BRCT_dom_sf"/>
</dbReference>
<gene>
    <name evidence="5" type="ORF">SeMB42_g03202</name>
</gene>
<dbReference type="InterPro" id="IPR021536">
    <property type="entry name" value="DNA_ligase_IV_dom"/>
</dbReference>
<dbReference type="GO" id="GO:0006303">
    <property type="term" value="P:double-strand break repair via nonhomologous end joining"/>
    <property type="evidence" value="ECO:0007669"/>
    <property type="project" value="TreeGrafter"/>
</dbReference>